<dbReference type="PROSITE" id="PS50222">
    <property type="entry name" value="EF_HAND_2"/>
    <property type="match status" value="1"/>
</dbReference>
<keyword evidence="1" id="KW-0106">Calcium</keyword>
<gene>
    <name evidence="4" type="ORF">DPMN_061443</name>
</gene>
<reference evidence="4" key="2">
    <citation type="submission" date="2020-11" db="EMBL/GenBank/DDBJ databases">
        <authorList>
            <person name="McCartney M.A."/>
            <person name="Auch B."/>
            <person name="Kono T."/>
            <person name="Mallez S."/>
            <person name="Becker A."/>
            <person name="Gohl D.M."/>
            <person name="Silverstein K.A.T."/>
            <person name="Koren S."/>
            <person name="Bechman K.B."/>
            <person name="Herman A."/>
            <person name="Abrahante J.E."/>
            <person name="Garbe J."/>
        </authorList>
    </citation>
    <scope>NUCLEOTIDE SEQUENCE</scope>
    <source>
        <strain evidence="4">Duluth1</strain>
        <tissue evidence="4">Whole animal</tissue>
    </source>
</reference>
<dbReference type="SUPFAM" id="SSF47473">
    <property type="entry name" value="EF-hand"/>
    <property type="match status" value="1"/>
</dbReference>
<proteinExistence type="predicted"/>
<feature type="chain" id="PRO_5039700947" description="EF-hand domain-containing protein" evidence="2">
    <location>
        <begin position="16"/>
        <end position="153"/>
    </location>
</feature>
<dbReference type="InterPro" id="IPR018247">
    <property type="entry name" value="EF_Hand_1_Ca_BS"/>
</dbReference>
<dbReference type="Gene3D" id="1.10.238.10">
    <property type="entry name" value="EF-hand"/>
    <property type="match status" value="1"/>
</dbReference>
<keyword evidence="5" id="KW-1185">Reference proteome</keyword>
<feature type="domain" description="EF-hand" evidence="3">
    <location>
        <begin position="58"/>
        <end position="82"/>
    </location>
</feature>
<protein>
    <recommendedName>
        <fullName evidence="3">EF-hand domain-containing protein</fullName>
    </recommendedName>
</protein>
<dbReference type="InterPro" id="IPR002048">
    <property type="entry name" value="EF_hand_dom"/>
</dbReference>
<name>A0A9D4HH58_DREPO</name>
<sequence>MKLVVIAALLGLAYGLSKRVNTHGYTFQQVVDHVIADTDTNHDGLVSFTEFNVELLGQFDLDGDGQVTRNEFVTRWTAKYGDNHHDTNKFFDNIDHNHDHILNEADLTAQWSELNLGIGQLLSASLGTLTEIRVDQFRHFIELNHPHGHGNGR</sequence>
<evidence type="ECO:0000313" key="5">
    <source>
        <dbReference type="Proteomes" id="UP000828390"/>
    </source>
</evidence>
<feature type="signal peptide" evidence="2">
    <location>
        <begin position="1"/>
        <end position="15"/>
    </location>
</feature>
<organism evidence="4 5">
    <name type="scientific">Dreissena polymorpha</name>
    <name type="common">Zebra mussel</name>
    <name type="synonym">Mytilus polymorpha</name>
    <dbReference type="NCBI Taxonomy" id="45954"/>
    <lineage>
        <taxon>Eukaryota</taxon>
        <taxon>Metazoa</taxon>
        <taxon>Spiralia</taxon>
        <taxon>Lophotrochozoa</taxon>
        <taxon>Mollusca</taxon>
        <taxon>Bivalvia</taxon>
        <taxon>Autobranchia</taxon>
        <taxon>Heteroconchia</taxon>
        <taxon>Euheterodonta</taxon>
        <taxon>Imparidentia</taxon>
        <taxon>Neoheterodontei</taxon>
        <taxon>Myida</taxon>
        <taxon>Dreissenoidea</taxon>
        <taxon>Dreissenidae</taxon>
        <taxon>Dreissena</taxon>
    </lineage>
</organism>
<comment type="caution">
    <text evidence="4">The sequence shown here is derived from an EMBL/GenBank/DDBJ whole genome shotgun (WGS) entry which is preliminary data.</text>
</comment>
<evidence type="ECO:0000256" key="2">
    <source>
        <dbReference type="SAM" id="SignalP"/>
    </source>
</evidence>
<dbReference type="OrthoDB" id="6114030at2759"/>
<dbReference type="Pfam" id="PF13202">
    <property type="entry name" value="EF-hand_5"/>
    <property type="match status" value="2"/>
</dbReference>
<dbReference type="PROSITE" id="PS00018">
    <property type="entry name" value="EF_HAND_1"/>
    <property type="match status" value="2"/>
</dbReference>
<accession>A0A9D4HH58</accession>
<dbReference type="GO" id="GO:0005509">
    <property type="term" value="F:calcium ion binding"/>
    <property type="evidence" value="ECO:0007669"/>
    <property type="project" value="InterPro"/>
</dbReference>
<dbReference type="InterPro" id="IPR011992">
    <property type="entry name" value="EF-hand-dom_pair"/>
</dbReference>
<dbReference type="AlphaFoldDB" id="A0A9D4HH58"/>
<dbReference type="EMBL" id="JAIWYP010000013">
    <property type="protein sequence ID" value="KAH3718637.1"/>
    <property type="molecule type" value="Genomic_DNA"/>
</dbReference>
<dbReference type="Proteomes" id="UP000828390">
    <property type="component" value="Unassembled WGS sequence"/>
</dbReference>
<evidence type="ECO:0000256" key="1">
    <source>
        <dbReference type="ARBA" id="ARBA00022837"/>
    </source>
</evidence>
<evidence type="ECO:0000313" key="4">
    <source>
        <dbReference type="EMBL" id="KAH3718637.1"/>
    </source>
</evidence>
<reference evidence="4" key="1">
    <citation type="journal article" date="2019" name="bioRxiv">
        <title>The Genome of the Zebra Mussel, Dreissena polymorpha: A Resource for Invasive Species Research.</title>
        <authorList>
            <person name="McCartney M.A."/>
            <person name="Auch B."/>
            <person name="Kono T."/>
            <person name="Mallez S."/>
            <person name="Zhang Y."/>
            <person name="Obille A."/>
            <person name="Becker A."/>
            <person name="Abrahante J.E."/>
            <person name="Garbe J."/>
            <person name="Badalamenti J.P."/>
            <person name="Herman A."/>
            <person name="Mangelson H."/>
            <person name="Liachko I."/>
            <person name="Sullivan S."/>
            <person name="Sone E.D."/>
            <person name="Koren S."/>
            <person name="Silverstein K.A.T."/>
            <person name="Beckman K.B."/>
            <person name="Gohl D.M."/>
        </authorList>
    </citation>
    <scope>NUCLEOTIDE SEQUENCE</scope>
    <source>
        <strain evidence="4">Duluth1</strain>
        <tissue evidence="4">Whole animal</tissue>
    </source>
</reference>
<evidence type="ECO:0000259" key="3">
    <source>
        <dbReference type="PROSITE" id="PS50222"/>
    </source>
</evidence>
<keyword evidence="2" id="KW-0732">Signal</keyword>